<keyword evidence="2 5" id="KW-0812">Transmembrane</keyword>
<dbReference type="EMBL" id="JPGY02000001">
    <property type="protein sequence ID" value="KRU11220.1"/>
    <property type="molecule type" value="Genomic_DNA"/>
</dbReference>
<dbReference type="GeneID" id="93074845"/>
<dbReference type="eggNOG" id="COG1714">
    <property type="taxonomic scope" value="Bacteria"/>
</dbReference>
<dbReference type="PANTHER" id="PTHR38480:SF1">
    <property type="entry name" value="SLR0254 PROTEIN"/>
    <property type="match status" value="1"/>
</dbReference>
<dbReference type="PANTHER" id="PTHR38480">
    <property type="entry name" value="SLR0254 PROTEIN"/>
    <property type="match status" value="1"/>
</dbReference>
<keyword evidence="3 5" id="KW-1133">Transmembrane helix</keyword>
<dbReference type="Proteomes" id="UP000028042">
    <property type="component" value="Unassembled WGS sequence"/>
</dbReference>
<keyword evidence="10" id="KW-1185">Reference proteome</keyword>
<dbReference type="Pfam" id="PF06271">
    <property type="entry name" value="RDD"/>
    <property type="match status" value="1"/>
</dbReference>
<organism evidence="7 10">
    <name type="scientific">Clostridium pasteurianum DSM 525 = ATCC 6013</name>
    <dbReference type="NCBI Taxonomy" id="1262449"/>
    <lineage>
        <taxon>Bacteria</taxon>
        <taxon>Bacillati</taxon>
        <taxon>Bacillota</taxon>
        <taxon>Clostridia</taxon>
        <taxon>Eubacteriales</taxon>
        <taxon>Clostridiaceae</taxon>
        <taxon>Clostridium</taxon>
    </lineage>
</organism>
<evidence type="ECO:0000313" key="8">
    <source>
        <dbReference type="EMBL" id="KRU11220.1"/>
    </source>
</evidence>
<sequence>MKKIKITTPENIDIEYALAGLGSRSAAAFIDMLIQSIAIVLLIVAAVLIRNYSNWFWVKYYGWILGICLFISVLIIYAYFIIFELNTNGATFGKKILKIRTIRENGQPITLKHSAIRNLFKIFIDMLGVGVVLMFFSKKYKRLGDFAASTIVIADENKTMPITLEDLQNINENFSYYISKEEQEILREYFQRKNQLENYIELRQELRMHFTNKFESLGILKEWQDFISKI</sequence>
<proteinExistence type="predicted"/>
<reference evidence="7 10" key="1">
    <citation type="journal article" date="2015" name="Genome Announc.">
        <title>Complete Genome Sequence of the Nitrogen-Fixing and Solvent-Producing Clostridium pasteurianum DSM 525.</title>
        <authorList>
            <person name="Poehlein A."/>
            <person name="Grosse-Honebrink A."/>
            <person name="Zhang Y."/>
            <person name="Minton N.P."/>
            <person name="Daniel R."/>
        </authorList>
    </citation>
    <scope>NUCLEOTIDE SEQUENCE [LARGE SCALE GENOMIC DNA]</scope>
    <source>
        <strain evidence="7">DSM 525</strain>
        <strain evidence="10">DSM 525 / ATCC 6013</strain>
    </source>
</reference>
<feature type="transmembrane region" description="Helical" evidence="5">
    <location>
        <begin position="119"/>
        <end position="136"/>
    </location>
</feature>
<reference evidence="8" key="2">
    <citation type="submission" date="2015-10" db="EMBL/GenBank/DDBJ databases">
        <title>Improved Draft Genome Sequence of Clostridium pasteurianum Strain ATCC 6013 (DSM 525) Using a Hybrid Next-Generation Sequencing Approach.</title>
        <authorList>
            <person name="Pyne M.E."/>
            <person name="Utturkar S.M."/>
            <person name="Brown S.D."/>
            <person name="Moo-Young M."/>
            <person name="Chung D.A."/>
            <person name="Chou P.C."/>
        </authorList>
    </citation>
    <scope>NUCLEOTIDE SEQUENCE</scope>
    <source>
        <strain evidence="8">ATCC 6013</strain>
    </source>
</reference>
<dbReference type="InterPro" id="IPR010432">
    <property type="entry name" value="RDD"/>
</dbReference>
<comment type="subcellular location">
    <subcellularLocation>
        <location evidence="1">Membrane</location>
        <topology evidence="1">Multi-pass membrane protein</topology>
    </subcellularLocation>
</comment>
<evidence type="ECO:0000313" key="7">
    <source>
        <dbReference type="EMBL" id="AJA52771.1"/>
    </source>
</evidence>
<dbReference type="PATRIC" id="fig|1262449.3.peg.1160"/>
<name>A0A0H3J9J6_CLOPA</name>
<evidence type="ECO:0000259" key="6">
    <source>
        <dbReference type="Pfam" id="PF06271"/>
    </source>
</evidence>
<feature type="transmembrane region" description="Helical" evidence="5">
    <location>
        <begin position="26"/>
        <end position="48"/>
    </location>
</feature>
<dbReference type="RefSeq" id="WP_003442733.1">
    <property type="nucleotide sequence ID" value="NZ_ANZB01000003.1"/>
</dbReference>
<evidence type="ECO:0000313" key="9">
    <source>
        <dbReference type="Proteomes" id="UP000028042"/>
    </source>
</evidence>
<reference evidence="8 9" key="3">
    <citation type="journal article" name="Genome Announc.">
        <title>Improved Draft Genome Sequence of Clostridium pasteurianum Strain ATCC 6013 (DSM 525) Using a Hybrid Next-Generation Sequencing Approach.</title>
        <authorList>
            <person name="Pyne M.E."/>
            <person name="Utturkar S."/>
            <person name="Brown S.D."/>
            <person name="Moo-Young M."/>
            <person name="Chung D.A."/>
            <person name="Chou C.P."/>
        </authorList>
    </citation>
    <scope>NUCLEOTIDE SEQUENCE [LARGE SCALE GENOMIC DNA]</scope>
    <source>
        <strain evidence="8 9">ATCC 6013</strain>
    </source>
</reference>
<dbReference type="GO" id="GO:0016020">
    <property type="term" value="C:membrane"/>
    <property type="evidence" value="ECO:0007669"/>
    <property type="project" value="UniProtKB-SubCell"/>
</dbReference>
<protein>
    <submittedName>
        <fullName evidence="8">RDD domain containing protein</fullName>
    </submittedName>
</protein>
<evidence type="ECO:0000313" key="10">
    <source>
        <dbReference type="Proteomes" id="UP000030905"/>
    </source>
</evidence>
<feature type="domain" description="RDD" evidence="6">
    <location>
        <begin position="18"/>
        <end position="148"/>
    </location>
</feature>
<evidence type="ECO:0000256" key="3">
    <source>
        <dbReference type="ARBA" id="ARBA00022989"/>
    </source>
</evidence>
<keyword evidence="4 5" id="KW-0472">Membrane</keyword>
<dbReference type="EMBL" id="CP009268">
    <property type="protein sequence ID" value="AJA52771.1"/>
    <property type="molecule type" value="Genomic_DNA"/>
</dbReference>
<dbReference type="KEGG" id="cpae:CPAST_c27160"/>
<evidence type="ECO:0000256" key="1">
    <source>
        <dbReference type="ARBA" id="ARBA00004141"/>
    </source>
</evidence>
<evidence type="ECO:0000256" key="4">
    <source>
        <dbReference type="ARBA" id="ARBA00023136"/>
    </source>
</evidence>
<dbReference type="KEGG" id="cpat:CLPA_c27160"/>
<evidence type="ECO:0000256" key="5">
    <source>
        <dbReference type="SAM" id="Phobius"/>
    </source>
</evidence>
<evidence type="ECO:0000256" key="2">
    <source>
        <dbReference type="ARBA" id="ARBA00022692"/>
    </source>
</evidence>
<dbReference type="AlphaFoldDB" id="A0A0H3J9J6"/>
<dbReference type="Proteomes" id="UP000030905">
    <property type="component" value="Chromosome"/>
</dbReference>
<gene>
    <name evidence="7" type="ORF">CLPA_c27160</name>
    <name evidence="8" type="ORF">CP6013_00467</name>
</gene>
<accession>A0A0H3J9J6</accession>
<feature type="transmembrane region" description="Helical" evidence="5">
    <location>
        <begin position="60"/>
        <end position="82"/>
    </location>
</feature>